<evidence type="ECO:0000313" key="3">
    <source>
        <dbReference type="EMBL" id="MCW6533478.1"/>
    </source>
</evidence>
<keyword evidence="2" id="KW-0812">Transmembrane</keyword>
<organism evidence="3 4">
    <name type="scientific">Sphingomonas lycopersici</name>
    <dbReference type="NCBI Taxonomy" id="2951807"/>
    <lineage>
        <taxon>Bacteria</taxon>
        <taxon>Pseudomonadati</taxon>
        <taxon>Pseudomonadota</taxon>
        <taxon>Alphaproteobacteria</taxon>
        <taxon>Sphingomonadales</taxon>
        <taxon>Sphingomonadaceae</taxon>
        <taxon>Sphingomonas</taxon>
    </lineage>
</organism>
<evidence type="ECO:0000256" key="1">
    <source>
        <dbReference type="SAM" id="Coils"/>
    </source>
</evidence>
<reference evidence="3" key="1">
    <citation type="submission" date="2022-06" db="EMBL/GenBank/DDBJ databases">
        <title>Sphingomonas sp. nov. isolated from rhizosphere soil of tomato.</title>
        <authorList>
            <person name="Dong H."/>
            <person name="Gao R."/>
        </authorList>
    </citation>
    <scope>NUCLEOTIDE SEQUENCE</scope>
    <source>
        <strain evidence="3">MMSM24</strain>
    </source>
</reference>
<accession>A0AA42CSL8</accession>
<name>A0AA42CSL8_9SPHN</name>
<feature type="coiled-coil region" evidence="1">
    <location>
        <begin position="221"/>
        <end position="255"/>
    </location>
</feature>
<keyword evidence="1" id="KW-0175">Coiled coil</keyword>
<keyword evidence="2" id="KW-0472">Membrane</keyword>
<evidence type="ECO:0000256" key="2">
    <source>
        <dbReference type="SAM" id="Phobius"/>
    </source>
</evidence>
<sequence>MTDASPLLPAPEAVAHRPEADTFDFRRAGQALMLAVAGHRRLILVVTGLTLALVTLYIALWPPIYTASVTLSAGAEDDRQRENFYDGWAVFRRNALKDDVVMATSGPVLHQVIGELKLDYRDVYHPPLRYLTYLWTQSWPGEAWRWTKERIFPRPQSRYILSPRQQEEARTLDDFRTGVSLQPLNDTNIGVLHVRGPSPRVAEIADKVAETYLAQRRQRFAREARQAYDALEVEADKTRRDLLTLEQRMERYYTQNDMLLMFEKDKVEVSQYLGMQGELDARRTAIAQTQRELMAVSGQLAREAREVVAARTLGDNPVLATMRQDLAKLKLSRDNMLIRYRPDSPEVADLNAQIAVLEKQMAGQAARSVQQTSIARNSGYETLAARKAALESKLAGDRGALISLSADVAARRQEVDRIPQKMKESHDLGRAHDALEKTYLALQEKLTTAAVTAATAESAPSSIQIVEHAALPDKPDWPSTKLLLIGGLIAGLGAGVASALVLDVARDRVNRFRLSAPDAPFPLLATVAQDPSFARGLYRG</sequence>
<dbReference type="InterPro" id="IPR050445">
    <property type="entry name" value="Bact_polysacc_biosynth/exp"/>
</dbReference>
<dbReference type="Proteomes" id="UP001165565">
    <property type="component" value="Unassembled WGS sequence"/>
</dbReference>
<protein>
    <recommendedName>
        <fullName evidence="5">Polysaccharide chain length determinant N-terminal domain-containing protein</fullName>
    </recommendedName>
</protein>
<dbReference type="EMBL" id="JANFAV010000001">
    <property type="protein sequence ID" value="MCW6533478.1"/>
    <property type="molecule type" value="Genomic_DNA"/>
</dbReference>
<keyword evidence="4" id="KW-1185">Reference proteome</keyword>
<dbReference type="RefSeq" id="WP_265267509.1">
    <property type="nucleotide sequence ID" value="NZ_JANFAV010000001.1"/>
</dbReference>
<dbReference type="PANTHER" id="PTHR32309:SF31">
    <property type="entry name" value="CAPSULAR EXOPOLYSACCHARIDE FAMILY"/>
    <property type="match status" value="1"/>
</dbReference>
<feature type="transmembrane region" description="Helical" evidence="2">
    <location>
        <begin position="482"/>
        <end position="505"/>
    </location>
</feature>
<evidence type="ECO:0000313" key="4">
    <source>
        <dbReference type="Proteomes" id="UP001165565"/>
    </source>
</evidence>
<keyword evidence="2" id="KW-1133">Transmembrane helix</keyword>
<dbReference type="PANTHER" id="PTHR32309">
    <property type="entry name" value="TYROSINE-PROTEIN KINASE"/>
    <property type="match status" value="1"/>
</dbReference>
<comment type="caution">
    <text evidence="3">The sequence shown here is derived from an EMBL/GenBank/DDBJ whole genome shotgun (WGS) entry which is preliminary data.</text>
</comment>
<evidence type="ECO:0008006" key="5">
    <source>
        <dbReference type="Google" id="ProtNLM"/>
    </source>
</evidence>
<gene>
    <name evidence="3" type="ORF">NEE01_01630</name>
</gene>
<dbReference type="AlphaFoldDB" id="A0AA42CSL8"/>
<proteinExistence type="predicted"/>
<feature type="transmembrane region" description="Helical" evidence="2">
    <location>
        <begin position="42"/>
        <end position="61"/>
    </location>
</feature>